<reference evidence="1" key="1">
    <citation type="submission" date="2023-10" db="EMBL/GenBank/DDBJ databases">
        <title>Whole genome sequencing of actinobacterial strain Amycolatopsis sp. (BCA-696) identifies the underlying plant growth-promoting genes.</title>
        <authorList>
            <person name="Gandham P."/>
            <person name="Vadla N."/>
            <person name="Saji A."/>
            <person name="Srinivas V."/>
            <person name="Ruperao P."/>
            <person name="Selvanayagam S."/>
            <person name="Saxena R.K."/>
            <person name="Rathore A."/>
            <person name="Gopalakrishnan S."/>
            <person name="Thakur V."/>
        </authorList>
    </citation>
    <scope>NUCLEOTIDE SEQUENCE</scope>
    <source>
        <strain evidence="1">BCA-696</strain>
    </source>
</reference>
<name>A0ACD5BDS2_9PSEU</name>
<evidence type="ECO:0000313" key="2">
    <source>
        <dbReference type="Proteomes" id="UP001456344"/>
    </source>
</evidence>
<dbReference type="Proteomes" id="UP001456344">
    <property type="component" value="Chromosome"/>
</dbReference>
<dbReference type="EMBL" id="CP150484">
    <property type="protein sequence ID" value="WYW17548.1"/>
    <property type="molecule type" value="Genomic_DNA"/>
</dbReference>
<sequence>MRYTLPSLFAESVDAGRDEPAVFADGRYRSWAEWHAEANALARGLQESGVEQGDVIAVHLPNCWEFLTLHVAIATAGAVMLPLHLGLGVAELRSLLERTGAGTIVLPADNRGRSGIELGRQLLENSPALRQVLISGEPDGELGDLRRLDDLKRQWRGAAPLPVRVSPDDTFVLLPSSGTTSLRQKICVHTHDSLLSNAATTAADGQALGTDEIISASPLTHLFGLLSVHLSLVTRGRQALLPSWDADDFLQLTRHADPTVLFAVPTQIRDVVSRLDTVGHANECKLREVRISGAAVPATLVEQTRRLMKARVIVHWGMSELGGGLFTRPADPPETASGSVGRPISDGDVRIIGDNGGHCGIGQTGQLQFRGRSLFKEYLADPELTRAAFTADGWLRTGDRASLNDDGTIAFRGRDADLINVGGVKFSATEVEAQLADLPGLRQVGVVGRQDDRLGEYPCLVATVRDDASVTLGEVVEHLVAKGTAEYKIPAELIVVEEMPCTPTGKIAKSRLAAMLGSGDSPAASTWARRLLALSPAEQLTAALDLVRTRVAAVLGRADQIGPDQIFTDYGVRSLTAVRLRSELVDATRLNLPTTVAFDLPTPRRLAEYLISLVAAGRPGPDRAIAPRPARPSDEDPIVVVGMGCRLPGGITSPAGLWDLLTTGGDAVGDLPADRGWDLGAVAGYARGGGFLTDATWFDAEFFGISPREAAAMDPQQRLLLETSWEALEHARIDPRSLRDGDTGVFVGMMASDYLRRPNETTQDFDGAAMTGNQSSVASGRISYVLGLQGPSLTVDTACSSSLVAIQLAARSLRDGECSLALVGGATVMSTPATFVEFAAQQALSADGRCKSFASSADGTAWSEAVGMLVLERLSDARRAGHRVLAVIKACAVNQDGTSNGLTAPNGLAQQQVIRRALADAGLSPSDVDMVEAHGTGTKLGDPIEATAVLATYGQDRTHPLLLGSVKSNLGHTQAAAGVVGVIKTILAIRHGSVPMTLHVDQPSPHVDWTTGAVRLVTEPVPWPATGRPRRAGVSAFGISGTNAHVILEQAPVESDASVERTPLPAVPLILSAATSAALKDQAARLLAGLDAGADPMDTGYSLATTRARLEHRAVVVDADRAELAALALGEPGAAVTGRSDLPGQTVFIFPGQGAQWVGMGLELLGSAPVFADAMRECEKTLNEFVDWSLTEVIQDESALGRVEVVQPVLFAIMVSLARLWQSHGVMPDAVVGHSQGEIAAAHIAGVLSLRDAVQIVVHRAALCSSLIGTGLLLSVESTRDLERRISGRPGVTVAAYNGPSSAVLVADATTITELAEEYRAEGVRARVVPASFPSHSAHVECVRDRLLEDLSGIDPQPADIPWYSTVTGRSMRGQEAGVDYWYENLRRPVRFASTVETLASAGFAHFIEISPHPVLLPAIQETVGEAGSAVGTLRRDQGGARRFLTSMAQGYVRGLAVDWASLFDGSGAQHTDLPTYSFQRRRFWRGRTTRAGAAGLGQEGITHPLVSALVEDPEQDGSVFTGRICLAELDWLGDHRVDDTVVIPGAALLELALQVGDRFGRGRVNELIVLAPLAVPDHGGVQLQVRVGDEQDGRLAFTIHSRAEGHESWTKHATGELGPDTASPGSTLAAWPPPGAHAVDPDTIYDALAGTGVVHGPMFRGLRAVWQRDSELFAQVELPERLLGESSAFRLHPALLDGALHPAALLGDHSGGPLLPFSWRGVSLFATGATALRVRLRPGDDATGDFAIDIADDRGVPVAQVESLVLRRLADGLSRADAARESLFRIDWTALRHDQCSPSDLAVLDLRAERDLRTILADVVTAMRNGAVTETRSVVLTSHAVSTGKDEDTDPVQAAVWGLVRSAQQENPGLFVLVDTDDPVTFPPILPLGEPEVALRSGSIMVPRLARQPAHSRPVTLDPDGTVVITGGTGTLGRLLATHLVERYEVRRLLLLSRRGPDAPGADVLRDELSRRGATVDIVACDVGDRASLAEVLAAISPEHPLTGVVHAAGVLDDGVLGSMTVDRLDHVLRAKADAAWHLHELTLDRPPELFVFFSSIAGLLGGPGQGNYAAANAYLDGLAAHRRARGLPAVSVAWGLWEPDTGMTGTMTATDRARISRAGINALSDEDGLRLFDAAVTAGPALLAAMRVDLPAIRRGSARPVWHGIVRPPTRLSAATRAVAATATAADLVSGELAGLDEVERTRLVQNLVLSHAAAVLGYSDPAEVDPNRDFLHSGFDSLTAMELRNKLNQVTGLKLPAMAVFESRTPIGLAATVCRAMAERSGVGKTAPPAPEPRYADSVCSLIRSAAEAGRVGEAFGLMRAVADLRPSFDSVVEVGPLPEPTTLADGPPGLRLITLSSPMADGGVHQHARLAAHFQGVMPVSAISLPGFGPGEKLPATGEAAVRVVSESVLRASAGDPFVLLGHSSGGALAYATAHYLRTRRQIQPAAVILIDTFRLDDPSVPLDQVLRRMFSVEPTFGAITAERLSAMGRWLAVMSELRLDPVAAPVLFVQATEPFSGDTCDVSRSLAEPGEPTHAVRTVRSDHFTIVGTESGRTSQVIREWLDATL</sequence>
<gene>
    <name evidence="1" type="ORF">LCL61_18525</name>
</gene>
<evidence type="ECO:0000313" key="1">
    <source>
        <dbReference type="EMBL" id="WYW17548.1"/>
    </source>
</evidence>
<protein>
    <submittedName>
        <fullName evidence="1">Type I polyketide synthase</fullName>
    </submittedName>
</protein>
<keyword evidence="2" id="KW-1185">Reference proteome</keyword>
<organism evidence="1 2">
    <name type="scientific">Amycolatopsis coloradensis</name>
    <dbReference type="NCBI Taxonomy" id="76021"/>
    <lineage>
        <taxon>Bacteria</taxon>
        <taxon>Bacillati</taxon>
        <taxon>Actinomycetota</taxon>
        <taxon>Actinomycetes</taxon>
        <taxon>Pseudonocardiales</taxon>
        <taxon>Pseudonocardiaceae</taxon>
        <taxon>Amycolatopsis</taxon>
    </lineage>
</organism>
<proteinExistence type="predicted"/>
<accession>A0ACD5BDS2</accession>